<dbReference type="GO" id="GO:0016810">
    <property type="term" value="F:hydrolase activity, acting on carbon-nitrogen (but not peptide) bonds"/>
    <property type="evidence" value="ECO:0007669"/>
    <property type="project" value="InterPro"/>
</dbReference>
<protein>
    <submittedName>
        <fullName evidence="2">Amidohydrolase 3</fullName>
    </submittedName>
</protein>
<dbReference type="OrthoDB" id="9767366at2"/>
<keyword evidence="3" id="KW-1185">Reference proteome</keyword>
<gene>
    <name evidence="2" type="ordered locus">Amet_3071</name>
</gene>
<dbReference type="RefSeq" id="WP_012064177.1">
    <property type="nucleotide sequence ID" value="NC_009633.1"/>
</dbReference>
<dbReference type="Pfam" id="PF07969">
    <property type="entry name" value="Amidohydro_3"/>
    <property type="match status" value="1"/>
</dbReference>
<dbReference type="KEGG" id="amt:Amet_3071"/>
<dbReference type="Proteomes" id="UP000001572">
    <property type="component" value="Chromosome"/>
</dbReference>
<evidence type="ECO:0000313" key="2">
    <source>
        <dbReference type="EMBL" id="ABR49211.1"/>
    </source>
</evidence>
<dbReference type="AlphaFoldDB" id="A6TSP3"/>
<name>A6TSP3_ALKMQ</name>
<dbReference type="InterPro" id="IPR032466">
    <property type="entry name" value="Metal_Hydrolase"/>
</dbReference>
<dbReference type="Gene3D" id="3.10.310.70">
    <property type="match status" value="1"/>
</dbReference>
<feature type="domain" description="Amidohydrolase 3" evidence="1">
    <location>
        <begin position="49"/>
        <end position="540"/>
    </location>
</feature>
<dbReference type="SUPFAM" id="SSF51338">
    <property type="entry name" value="Composite domain of metallo-dependent hydrolases"/>
    <property type="match status" value="1"/>
</dbReference>
<dbReference type="InterPro" id="IPR011059">
    <property type="entry name" value="Metal-dep_hydrolase_composite"/>
</dbReference>
<dbReference type="eggNOG" id="COG1574">
    <property type="taxonomic scope" value="Bacteria"/>
</dbReference>
<dbReference type="EMBL" id="CP000724">
    <property type="protein sequence ID" value="ABR49211.1"/>
    <property type="molecule type" value="Genomic_DNA"/>
</dbReference>
<dbReference type="CDD" id="cd01300">
    <property type="entry name" value="YtcJ_like"/>
    <property type="match status" value="1"/>
</dbReference>
<dbReference type="InterPro" id="IPR013108">
    <property type="entry name" value="Amidohydro_3"/>
</dbReference>
<dbReference type="Gene3D" id="2.30.40.10">
    <property type="entry name" value="Urease, subunit C, domain 1"/>
    <property type="match status" value="1"/>
</dbReference>
<organism evidence="2 3">
    <name type="scientific">Alkaliphilus metalliredigens (strain QYMF)</name>
    <dbReference type="NCBI Taxonomy" id="293826"/>
    <lineage>
        <taxon>Bacteria</taxon>
        <taxon>Bacillati</taxon>
        <taxon>Bacillota</taxon>
        <taxon>Clostridia</taxon>
        <taxon>Peptostreptococcales</taxon>
        <taxon>Natronincolaceae</taxon>
        <taxon>Alkaliphilus</taxon>
    </lineage>
</organism>
<evidence type="ECO:0000313" key="3">
    <source>
        <dbReference type="Proteomes" id="UP000001572"/>
    </source>
</evidence>
<evidence type="ECO:0000259" key="1">
    <source>
        <dbReference type="Pfam" id="PF07969"/>
    </source>
</evidence>
<reference evidence="3" key="1">
    <citation type="journal article" date="2016" name="Genome Announc.">
        <title>Complete genome sequence of Alkaliphilus metalliredigens strain QYMF, an alkaliphilic and metal-reducing bacterium isolated from borax-contaminated leachate ponds.</title>
        <authorList>
            <person name="Hwang C."/>
            <person name="Copeland A."/>
            <person name="Lucas S."/>
            <person name="Lapidus A."/>
            <person name="Barry K."/>
            <person name="Detter J.C."/>
            <person name="Glavina Del Rio T."/>
            <person name="Hammon N."/>
            <person name="Israni S."/>
            <person name="Dalin E."/>
            <person name="Tice H."/>
            <person name="Pitluck S."/>
            <person name="Chertkov O."/>
            <person name="Brettin T."/>
            <person name="Bruce D."/>
            <person name="Han C."/>
            <person name="Schmutz J."/>
            <person name="Larimer F."/>
            <person name="Land M.L."/>
            <person name="Hauser L."/>
            <person name="Kyrpides N."/>
            <person name="Mikhailova N."/>
            <person name="Ye Q."/>
            <person name="Zhou J."/>
            <person name="Richardson P."/>
            <person name="Fields M.W."/>
        </authorList>
    </citation>
    <scope>NUCLEOTIDE SEQUENCE [LARGE SCALE GENOMIC DNA]</scope>
    <source>
        <strain evidence="3">QYMF</strain>
    </source>
</reference>
<dbReference type="STRING" id="293826.Amet_3071"/>
<sequence>MKKQIFMNGKVMTMNQEQKECEAFIVEGEHIIKTGSNEEILAFQKDKIKIVDLRGKRVIPGLNDSHMHLLGYALSNKKVDLTHCRSLEEIAQAINRYIENEDDQYFGEWIIGHGWNHENFQVPQLPTAVFLDEISQERPILLSRACYHIGVMNHKALEMVGFSQETENPEGGHIDRLPNSEKPMGIVRESALYHAHDFIPGPEDVMQIQDLILDACQDAVKVGLTSIQSDDFGAVKSPNTVLEAYGNLEKSGALKVRMNLQMLLPTLDKLQRFIKTTGIHSQMGSERLKYGPIKILADGSLGSRTAALERPYSDDEETQGVLVYGDAQLEEILRYGKSQGMQLAIHGIGDRTMNQILGIVEGIFQKDEINHRSRIIHCQITDHAIIDKMAKLHVIADIQPGFMPTDMKIVERRVGRDRVKESYNWKTMLEGGVPVAGSSDSPVEPFNPFLGIYSAVTRRNFDGEPKAGWYPEQRLTVEEAIGIYTLGSSYATFEENSKGKIQEGYLADFIVLDRDIQTIPPQEIKGVTVEATYIGGECVYSHEETRQK</sequence>
<dbReference type="Gene3D" id="3.20.20.140">
    <property type="entry name" value="Metal-dependent hydrolases"/>
    <property type="match status" value="1"/>
</dbReference>
<dbReference type="PANTHER" id="PTHR22642:SF2">
    <property type="entry name" value="PROTEIN LONG AFTER FAR-RED 3"/>
    <property type="match status" value="1"/>
</dbReference>
<dbReference type="PANTHER" id="PTHR22642">
    <property type="entry name" value="IMIDAZOLONEPROPIONASE"/>
    <property type="match status" value="1"/>
</dbReference>
<keyword evidence="2" id="KW-0378">Hydrolase</keyword>
<dbReference type="SUPFAM" id="SSF51556">
    <property type="entry name" value="Metallo-dependent hydrolases"/>
    <property type="match status" value="1"/>
</dbReference>
<proteinExistence type="predicted"/>
<accession>A6TSP3</accession>
<dbReference type="InterPro" id="IPR033932">
    <property type="entry name" value="YtcJ-like"/>
</dbReference>
<dbReference type="HOGENOM" id="CLU_009942_1_0_9"/>